<keyword evidence="3" id="KW-0813">Transport</keyword>
<dbReference type="InterPro" id="IPR058625">
    <property type="entry name" value="MdtA-like_BSH"/>
</dbReference>
<dbReference type="Pfam" id="PF25967">
    <property type="entry name" value="RND-MFP_C"/>
    <property type="match status" value="1"/>
</dbReference>
<dbReference type="SUPFAM" id="SSF111369">
    <property type="entry name" value="HlyD-like secretion proteins"/>
    <property type="match status" value="1"/>
</dbReference>
<evidence type="ECO:0000259" key="7">
    <source>
        <dbReference type="Pfam" id="PF25990"/>
    </source>
</evidence>
<dbReference type="Gene3D" id="2.40.30.170">
    <property type="match status" value="1"/>
</dbReference>
<feature type="compositionally biased region" description="Basic and acidic residues" evidence="4">
    <location>
        <begin position="383"/>
        <end position="397"/>
    </location>
</feature>
<evidence type="ECO:0000256" key="4">
    <source>
        <dbReference type="SAM" id="MobiDB-lite"/>
    </source>
</evidence>
<evidence type="ECO:0000256" key="3">
    <source>
        <dbReference type="ARBA" id="ARBA00022448"/>
    </source>
</evidence>
<evidence type="ECO:0000259" key="5">
    <source>
        <dbReference type="Pfam" id="PF25917"/>
    </source>
</evidence>
<name>A0A350HBJ3_UNCW3</name>
<dbReference type="InterPro" id="IPR006143">
    <property type="entry name" value="RND_pump_MFP"/>
</dbReference>
<evidence type="ECO:0000256" key="2">
    <source>
        <dbReference type="ARBA" id="ARBA00009477"/>
    </source>
</evidence>
<dbReference type="Pfam" id="PF25990">
    <property type="entry name" value="Beta-barrel_YknX"/>
    <property type="match status" value="1"/>
</dbReference>
<feature type="domain" description="Multidrug resistance protein MdtA-like C-terminal permuted SH3" evidence="6">
    <location>
        <begin position="294"/>
        <end position="351"/>
    </location>
</feature>
<gene>
    <name evidence="8" type="ORF">DCW38_07010</name>
</gene>
<protein>
    <submittedName>
        <fullName evidence="8">Uncharacterized protein</fullName>
    </submittedName>
</protein>
<dbReference type="GO" id="GO:1990281">
    <property type="term" value="C:efflux pump complex"/>
    <property type="evidence" value="ECO:0007669"/>
    <property type="project" value="TreeGrafter"/>
</dbReference>
<dbReference type="EMBL" id="DMZY01000205">
    <property type="protein sequence ID" value="HAV92909.1"/>
    <property type="molecule type" value="Genomic_DNA"/>
</dbReference>
<dbReference type="AlphaFoldDB" id="A0A350HBJ3"/>
<dbReference type="Proteomes" id="UP000264062">
    <property type="component" value="Unassembled WGS sequence"/>
</dbReference>
<dbReference type="PANTHER" id="PTHR30469">
    <property type="entry name" value="MULTIDRUG RESISTANCE PROTEIN MDTA"/>
    <property type="match status" value="1"/>
</dbReference>
<dbReference type="NCBIfam" id="TIGR01730">
    <property type="entry name" value="RND_mfp"/>
    <property type="match status" value="1"/>
</dbReference>
<feature type="domain" description="YknX-like beta-barrel" evidence="7">
    <location>
        <begin position="210"/>
        <end position="287"/>
    </location>
</feature>
<dbReference type="PANTHER" id="PTHR30469:SF33">
    <property type="entry name" value="SLR1207 PROTEIN"/>
    <property type="match status" value="1"/>
</dbReference>
<feature type="region of interest" description="Disordered" evidence="4">
    <location>
        <begin position="362"/>
        <end position="397"/>
    </location>
</feature>
<proteinExistence type="inferred from homology"/>
<feature type="domain" description="Multidrug resistance protein MdtA-like barrel-sandwich hybrid" evidence="5">
    <location>
        <begin position="59"/>
        <end position="195"/>
    </location>
</feature>
<dbReference type="Pfam" id="PF25917">
    <property type="entry name" value="BSH_RND"/>
    <property type="match status" value="1"/>
</dbReference>
<dbReference type="Gene3D" id="2.40.50.100">
    <property type="match status" value="1"/>
</dbReference>
<evidence type="ECO:0000313" key="8">
    <source>
        <dbReference type="EMBL" id="HAV92909.1"/>
    </source>
</evidence>
<comment type="caution">
    <text evidence="8">The sequence shown here is derived from an EMBL/GenBank/DDBJ whole genome shotgun (WGS) entry which is preliminary data.</text>
</comment>
<organism evidence="8 9">
    <name type="scientific">candidate division WOR-3 bacterium</name>
    <dbReference type="NCBI Taxonomy" id="2052148"/>
    <lineage>
        <taxon>Bacteria</taxon>
        <taxon>Bacteria division WOR-3</taxon>
    </lineage>
</organism>
<comment type="similarity">
    <text evidence="2">Belongs to the membrane fusion protein (MFP) (TC 8.A.1) family.</text>
</comment>
<dbReference type="InterPro" id="IPR058627">
    <property type="entry name" value="MdtA-like_C"/>
</dbReference>
<reference evidence="8 9" key="1">
    <citation type="journal article" date="2018" name="Nat. Biotechnol.">
        <title>A standardized bacterial taxonomy based on genome phylogeny substantially revises the tree of life.</title>
        <authorList>
            <person name="Parks D.H."/>
            <person name="Chuvochina M."/>
            <person name="Waite D.W."/>
            <person name="Rinke C."/>
            <person name="Skarshewski A."/>
            <person name="Chaumeil P.A."/>
            <person name="Hugenholtz P."/>
        </authorList>
    </citation>
    <scope>NUCLEOTIDE SEQUENCE [LARGE SCALE GENOMIC DNA]</scope>
    <source>
        <strain evidence="8">UBA9956</strain>
    </source>
</reference>
<dbReference type="Gene3D" id="2.40.420.20">
    <property type="match status" value="1"/>
</dbReference>
<comment type="subcellular location">
    <subcellularLocation>
        <location evidence="1">Cell envelope</location>
    </subcellularLocation>
</comment>
<evidence type="ECO:0000259" key="6">
    <source>
        <dbReference type="Pfam" id="PF25967"/>
    </source>
</evidence>
<evidence type="ECO:0000256" key="1">
    <source>
        <dbReference type="ARBA" id="ARBA00004196"/>
    </source>
</evidence>
<dbReference type="Gene3D" id="1.10.287.470">
    <property type="entry name" value="Helix hairpin bin"/>
    <property type="match status" value="1"/>
</dbReference>
<sequence length="397" mass="43676">MKFLKKKRTIAIIVIVLILILLLCGKRKPTTVVETMDAKLESINETVSIDGTLEPFVDVKISSDITGKCTKIYVEQGDVVKRGTPLLKIDEIAQKARLSEAETALNAAKSNFDYISYKFDNQKKLYEDKLTSLSEFTLAELEYKNAQNTLASMQASYDIAKNNMEKTLITSPIEGIITAVYVEEGENVITGTMNNTGTVLMTVSDNNKLLVKANVDETSIVKIMKENPTTVIFDAFPETIYTGRVYQKGNRPTQDSSTDSGIEYEVEILLDGAHEELISGMTGEVNIVTKVKENVLTVPIQAVVSRNGEEGVFVLNGNTIKFTPVKTGIIGNMRLEIVSDGLKEGDKVVTGPFIAIKGLQDKQKVKVSDKKTKLSQDQSSKSDSSKNRPSEPPHDGH</sequence>
<dbReference type="InterPro" id="IPR058636">
    <property type="entry name" value="Beta-barrel_YknX"/>
</dbReference>
<feature type="compositionally biased region" description="Basic and acidic residues" evidence="4">
    <location>
        <begin position="362"/>
        <end position="374"/>
    </location>
</feature>
<dbReference type="GO" id="GO:0015562">
    <property type="term" value="F:efflux transmembrane transporter activity"/>
    <property type="evidence" value="ECO:0007669"/>
    <property type="project" value="TreeGrafter"/>
</dbReference>
<evidence type="ECO:0000313" key="9">
    <source>
        <dbReference type="Proteomes" id="UP000264062"/>
    </source>
</evidence>
<accession>A0A350HBJ3</accession>